<dbReference type="Proteomes" id="UP000011086">
    <property type="component" value="Unassembled WGS sequence"/>
</dbReference>
<organism evidence="2">
    <name type="scientific">Pyricularia oryzae (strain Y34)</name>
    <name type="common">Rice blast fungus</name>
    <name type="synonym">Magnaporthe oryzae</name>
    <dbReference type="NCBI Taxonomy" id="1143189"/>
    <lineage>
        <taxon>Eukaryota</taxon>
        <taxon>Fungi</taxon>
        <taxon>Dikarya</taxon>
        <taxon>Ascomycota</taxon>
        <taxon>Pezizomycotina</taxon>
        <taxon>Sordariomycetes</taxon>
        <taxon>Sordariomycetidae</taxon>
        <taxon>Magnaporthales</taxon>
        <taxon>Pyriculariaceae</taxon>
        <taxon>Pyricularia</taxon>
    </lineage>
</organism>
<protein>
    <submittedName>
        <fullName evidence="2">Uncharacterized protein</fullName>
    </submittedName>
</protein>
<gene>
    <name evidence="2" type="ORF">OOU_Y34scaffold00047g1</name>
</gene>
<dbReference type="AlphaFoldDB" id="A0AA97PA10"/>
<evidence type="ECO:0000256" key="1">
    <source>
        <dbReference type="SAM" id="SignalP"/>
    </source>
</evidence>
<sequence length="115" mass="12993">MHIQNLFAIITASAALFPTVSAGEGDYYFTPPPATEKCAYTIYRVASKNGLKALVREGDYMAYKNWDQEIHGVQVHFDGECNPKYKSDVYVFKKGVREEKHIWLSPPPNKLSGVH</sequence>
<keyword evidence="1" id="KW-0732">Signal</keyword>
<feature type="chain" id="PRO_5041722020" evidence="1">
    <location>
        <begin position="23"/>
        <end position="115"/>
    </location>
</feature>
<proteinExistence type="predicted"/>
<accession>A0AA97PA10</accession>
<name>A0AA97PA10_PYRO3</name>
<feature type="signal peptide" evidence="1">
    <location>
        <begin position="1"/>
        <end position="22"/>
    </location>
</feature>
<reference evidence="2" key="1">
    <citation type="journal article" date="2012" name="PLoS Genet.">
        <title>Comparative analysis of the genomes of two field isolates of the rice blast fungus Magnaporthe oryzae.</title>
        <authorList>
            <person name="Xue M."/>
            <person name="Yang J."/>
            <person name="Li Z."/>
            <person name="Hu S."/>
            <person name="Yao N."/>
            <person name="Dean R.A."/>
            <person name="Zhao W."/>
            <person name="Shen M."/>
            <person name="Zhang H."/>
            <person name="Li C."/>
            <person name="Liu L."/>
            <person name="Cao L."/>
            <person name="Xu X."/>
            <person name="Xing Y."/>
            <person name="Hsiang T."/>
            <person name="Zhang Z."/>
            <person name="Xu J.R."/>
            <person name="Peng Y.L."/>
        </authorList>
    </citation>
    <scope>NUCLEOTIDE SEQUENCE</scope>
    <source>
        <strain evidence="2">Y34</strain>
    </source>
</reference>
<evidence type="ECO:0000313" key="2">
    <source>
        <dbReference type="EMBL" id="ELQ44811.1"/>
    </source>
</evidence>
<dbReference type="EMBL" id="JH792861">
    <property type="protein sequence ID" value="ELQ44811.1"/>
    <property type="molecule type" value="Genomic_DNA"/>
</dbReference>